<name>A0A9P6PS63_9FUNG</name>
<gene>
    <name evidence="1" type="ORF">BG011_006680</name>
</gene>
<reference evidence="1" key="1">
    <citation type="journal article" date="2020" name="Fungal Divers.">
        <title>Resolving the Mortierellaceae phylogeny through synthesis of multi-gene phylogenetics and phylogenomics.</title>
        <authorList>
            <person name="Vandepol N."/>
            <person name="Liber J."/>
            <person name="Desiro A."/>
            <person name="Na H."/>
            <person name="Kennedy M."/>
            <person name="Barry K."/>
            <person name="Grigoriev I.V."/>
            <person name="Miller A.N."/>
            <person name="O'Donnell K."/>
            <person name="Stajich J.E."/>
            <person name="Bonito G."/>
        </authorList>
    </citation>
    <scope>NUCLEOTIDE SEQUENCE</scope>
    <source>
        <strain evidence="1">KOD948</strain>
    </source>
</reference>
<evidence type="ECO:0000313" key="1">
    <source>
        <dbReference type="EMBL" id="KAG0252934.1"/>
    </source>
</evidence>
<sequence>GVIIHYKDHMKPLDKEEDVAGALSGNISAPSPQPLIASVSAQLHQKNVVRIRIGGYHTFRVKNYNLPRVQGAGYGETKIDPRLRNLCAR</sequence>
<protein>
    <submittedName>
        <fullName evidence="1">Uncharacterized protein</fullName>
    </submittedName>
</protein>
<dbReference type="Proteomes" id="UP000726737">
    <property type="component" value="Unassembled WGS sequence"/>
</dbReference>
<comment type="caution">
    <text evidence="1">The sequence shown here is derived from an EMBL/GenBank/DDBJ whole genome shotgun (WGS) entry which is preliminary data.</text>
</comment>
<feature type="non-terminal residue" evidence="1">
    <location>
        <position position="1"/>
    </location>
</feature>
<organism evidence="1 2">
    <name type="scientific">Mortierella polycephala</name>
    <dbReference type="NCBI Taxonomy" id="41804"/>
    <lineage>
        <taxon>Eukaryota</taxon>
        <taxon>Fungi</taxon>
        <taxon>Fungi incertae sedis</taxon>
        <taxon>Mucoromycota</taxon>
        <taxon>Mortierellomycotina</taxon>
        <taxon>Mortierellomycetes</taxon>
        <taxon>Mortierellales</taxon>
        <taxon>Mortierellaceae</taxon>
        <taxon>Mortierella</taxon>
    </lineage>
</organism>
<accession>A0A9P6PS63</accession>
<keyword evidence="2" id="KW-1185">Reference proteome</keyword>
<dbReference type="EMBL" id="JAAAJA010000490">
    <property type="protein sequence ID" value="KAG0252934.1"/>
    <property type="molecule type" value="Genomic_DNA"/>
</dbReference>
<evidence type="ECO:0000313" key="2">
    <source>
        <dbReference type="Proteomes" id="UP000726737"/>
    </source>
</evidence>
<dbReference type="AlphaFoldDB" id="A0A9P6PS63"/>
<proteinExistence type="predicted"/>